<reference evidence="3" key="1">
    <citation type="journal article" date="2017" name="Nature">
        <title>The genome of Chenopodium quinoa.</title>
        <authorList>
            <person name="Jarvis D.E."/>
            <person name="Ho Y.S."/>
            <person name="Lightfoot D.J."/>
            <person name="Schmoeckel S.M."/>
            <person name="Li B."/>
            <person name="Borm T.J.A."/>
            <person name="Ohyanagi H."/>
            <person name="Mineta K."/>
            <person name="Michell C.T."/>
            <person name="Saber N."/>
            <person name="Kharbatia N.M."/>
            <person name="Rupper R.R."/>
            <person name="Sharp A.R."/>
            <person name="Dally N."/>
            <person name="Boughton B.A."/>
            <person name="Woo Y.H."/>
            <person name="Gao G."/>
            <person name="Schijlen E.G.W.M."/>
            <person name="Guo X."/>
            <person name="Momin A.A."/>
            <person name="Negrao S."/>
            <person name="Al-Babili S."/>
            <person name="Gehring C."/>
            <person name="Roessner U."/>
            <person name="Jung C."/>
            <person name="Murphy K."/>
            <person name="Arold S.T."/>
            <person name="Gojobori T."/>
            <person name="van der Linden C.G."/>
            <person name="van Loo E.N."/>
            <person name="Jellen E.N."/>
            <person name="Maughan P.J."/>
            <person name="Tester M."/>
        </authorList>
    </citation>
    <scope>NUCLEOTIDE SEQUENCE [LARGE SCALE GENOMIC DNA]</scope>
    <source>
        <strain evidence="3">cv. PI 614886</strain>
    </source>
</reference>
<feature type="domain" description="RNase H type-1" evidence="1">
    <location>
        <begin position="2"/>
        <end position="68"/>
    </location>
</feature>
<dbReference type="Proteomes" id="UP000596660">
    <property type="component" value="Unplaced"/>
</dbReference>
<dbReference type="GO" id="GO:0003676">
    <property type="term" value="F:nucleic acid binding"/>
    <property type="evidence" value="ECO:0007669"/>
    <property type="project" value="InterPro"/>
</dbReference>
<dbReference type="AlphaFoldDB" id="A0A803M8C3"/>
<keyword evidence="4" id="KW-1185">Reference proteome</keyword>
<dbReference type="InterPro" id="IPR036397">
    <property type="entry name" value="RNaseH_sf"/>
</dbReference>
<protein>
    <recommendedName>
        <fullName evidence="5">RNase H type-1 domain-containing protein</fullName>
    </recommendedName>
</protein>
<dbReference type="InterPro" id="IPR012337">
    <property type="entry name" value="RNaseH-like_sf"/>
</dbReference>
<evidence type="ECO:0008006" key="5">
    <source>
        <dbReference type="Google" id="ProtNLM"/>
    </source>
</evidence>
<accession>A0A803M8C3</accession>
<dbReference type="InterPro" id="IPR041588">
    <property type="entry name" value="Integrase_H2C2"/>
</dbReference>
<sequence>MAVEMGIQDLDVYGDSQLVISQLLGEYEVKKEDLIPYHKHASRLLDKFDIVRLSHVLRSANKMANALAGIAATLALGAEETIRSFDKLWSRCLEDEEAAKTIEEFHSGIYGAHQSGSKLHERIKRMGYYWPSMVQDCMEFVKKCEACQFHANFIHQPPEPLHPNVTSLPFEGWGLDVFGPITPKSSGVHAYTLAATDYFSKWAEAIPLREVEKRKCCRFHSHISSIGMEYLKESTTYKNATHSTPYALVYGVEAVLPLKLQIPSLRIAIQEGLTSDENDKLRLAELEALDEKILQAQQKLQCYQARMSHAFIKKVQPCSFQVGDMVLAVSRPIITSRKTGSKFTSKWDGRYVVREVYTNGAYEIVDA</sequence>
<evidence type="ECO:0000313" key="3">
    <source>
        <dbReference type="EnsemblPlants" id="AUR62025149-RA:cds"/>
    </source>
</evidence>
<dbReference type="Pfam" id="PF13456">
    <property type="entry name" value="RVT_3"/>
    <property type="match status" value="1"/>
</dbReference>
<dbReference type="PANTHER" id="PTHR48475">
    <property type="entry name" value="RIBONUCLEASE H"/>
    <property type="match status" value="1"/>
</dbReference>
<dbReference type="Pfam" id="PF17921">
    <property type="entry name" value="Integrase_H2C2"/>
    <property type="match status" value="1"/>
</dbReference>
<dbReference type="OMA" id="RDITEWC"/>
<evidence type="ECO:0000259" key="2">
    <source>
        <dbReference type="Pfam" id="PF17921"/>
    </source>
</evidence>
<dbReference type="Gramene" id="AUR62025149-RA">
    <property type="protein sequence ID" value="AUR62025149-RA:cds"/>
    <property type="gene ID" value="AUR62025149"/>
</dbReference>
<evidence type="ECO:0000313" key="4">
    <source>
        <dbReference type="Proteomes" id="UP000596660"/>
    </source>
</evidence>
<dbReference type="Gene3D" id="1.10.340.70">
    <property type="match status" value="1"/>
</dbReference>
<feature type="domain" description="Integrase zinc-binding" evidence="2">
    <location>
        <begin position="97"/>
        <end position="149"/>
    </location>
</feature>
<evidence type="ECO:0000259" key="1">
    <source>
        <dbReference type="Pfam" id="PF13456"/>
    </source>
</evidence>
<dbReference type="SUPFAM" id="SSF53098">
    <property type="entry name" value="Ribonuclease H-like"/>
    <property type="match status" value="2"/>
</dbReference>
<name>A0A803M8C3_CHEQI</name>
<dbReference type="InterPro" id="IPR002156">
    <property type="entry name" value="RNaseH_domain"/>
</dbReference>
<dbReference type="PANTHER" id="PTHR48475:SF1">
    <property type="entry name" value="RNASE H TYPE-1 DOMAIN-CONTAINING PROTEIN"/>
    <property type="match status" value="1"/>
</dbReference>
<dbReference type="GO" id="GO:0004523">
    <property type="term" value="F:RNA-DNA hybrid ribonuclease activity"/>
    <property type="evidence" value="ECO:0007669"/>
    <property type="project" value="InterPro"/>
</dbReference>
<organism evidence="3 4">
    <name type="scientific">Chenopodium quinoa</name>
    <name type="common">Quinoa</name>
    <dbReference type="NCBI Taxonomy" id="63459"/>
    <lineage>
        <taxon>Eukaryota</taxon>
        <taxon>Viridiplantae</taxon>
        <taxon>Streptophyta</taxon>
        <taxon>Embryophyta</taxon>
        <taxon>Tracheophyta</taxon>
        <taxon>Spermatophyta</taxon>
        <taxon>Magnoliopsida</taxon>
        <taxon>eudicotyledons</taxon>
        <taxon>Gunneridae</taxon>
        <taxon>Pentapetalae</taxon>
        <taxon>Caryophyllales</taxon>
        <taxon>Chenopodiaceae</taxon>
        <taxon>Chenopodioideae</taxon>
        <taxon>Atripliceae</taxon>
        <taxon>Chenopodium</taxon>
    </lineage>
</organism>
<dbReference type="EnsemblPlants" id="AUR62025149-RA">
    <property type="protein sequence ID" value="AUR62025149-RA:cds"/>
    <property type="gene ID" value="AUR62025149"/>
</dbReference>
<proteinExistence type="predicted"/>
<reference evidence="3" key="2">
    <citation type="submission" date="2021-03" db="UniProtKB">
        <authorList>
            <consortium name="EnsemblPlants"/>
        </authorList>
    </citation>
    <scope>IDENTIFICATION</scope>
</reference>
<dbReference type="Gene3D" id="3.30.420.10">
    <property type="entry name" value="Ribonuclease H-like superfamily/Ribonuclease H"/>
    <property type="match status" value="2"/>
</dbReference>